<dbReference type="EMBL" id="SIJK02000055">
    <property type="protein sequence ID" value="MBP1468081.1"/>
    <property type="molecule type" value="Genomic_DNA"/>
</dbReference>
<proteinExistence type="predicted"/>
<dbReference type="Proteomes" id="UP001193081">
    <property type="component" value="Unassembled WGS sequence"/>
</dbReference>
<evidence type="ECO:0000313" key="1">
    <source>
        <dbReference type="EMBL" id="MBP1468081.1"/>
    </source>
</evidence>
<name>A0ABS4DF56_9CHLR</name>
<reference evidence="1 2" key="1">
    <citation type="submission" date="2021-03" db="EMBL/GenBank/DDBJ databases">
        <authorList>
            <person name="Grouzdev D.S."/>
        </authorList>
    </citation>
    <scope>NUCLEOTIDE SEQUENCE [LARGE SCALE GENOMIC DNA]</scope>
    <source>
        <strain evidence="1 2">M50-1</strain>
    </source>
</reference>
<comment type="caution">
    <text evidence="1">The sequence shown here is derived from an EMBL/GenBank/DDBJ whole genome shotgun (WGS) entry which is preliminary data.</text>
</comment>
<evidence type="ECO:0000313" key="2">
    <source>
        <dbReference type="Proteomes" id="UP001193081"/>
    </source>
</evidence>
<keyword evidence="2" id="KW-1185">Reference proteome</keyword>
<protein>
    <submittedName>
        <fullName evidence="1">Uncharacterized protein</fullName>
    </submittedName>
</protein>
<dbReference type="RefSeq" id="WP_135480473.1">
    <property type="nucleotide sequence ID" value="NZ_SIJK02000055.1"/>
</dbReference>
<organism evidence="1 2">
    <name type="scientific">Candidatus Chloroploca mongolica</name>
    <dbReference type="NCBI Taxonomy" id="2528176"/>
    <lineage>
        <taxon>Bacteria</taxon>
        <taxon>Bacillati</taxon>
        <taxon>Chloroflexota</taxon>
        <taxon>Chloroflexia</taxon>
        <taxon>Chloroflexales</taxon>
        <taxon>Chloroflexineae</taxon>
        <taxon>Oscillochloridaceae</taxon>
        <taxon>Candidatus Chloroploca</taxon>
    </lineage>
</organism>
<gene>
    <name evidence="1" type="ORF">EYB53_020375</name>
</gene>
<accession>A0ABS4DF56</accession>
<sequence length="116" mass="13566">MGQATQLILMRGRIRDIQDSRRRFVLSGLDLWNKREMMFPYLELCARVLRQLRLLRKGDQRLPQIKEDGDELPLLSLRIPHLFMFHFGNVNMLWLPPRASFQGSVNCLSCDDGHSA</sequence>